<evidence type="ECO:0000313" key="8">
    <source>
        <dbReference type="Proteomes" id="UP000424527"/>
    </source>
</evidence>
<keyword evidence="3" id="KW-0378">Hydrolase</keyword>
<protein>
    <submittedName>
        <fullName evidence="7">Uncharacterized protein</fullName>
    </submittedName>
</protein>
<keyword evidence="8" id="KW-1185">Reference proteome</keyword>
<dbReference type="InterPro" id="IPR003323">
    <property type="entry name" value="OTU_dom"/>
</dbReference>
<gene>
    <name evidence="7" type="ORF">D5F01_LYC13323</name>
</gene>
<dbReference type="InterPro" id="IPR000253">
    <property type="entry name" value="FHA_dom"/>
</dbReference>
<evidence type="ECO:0000259" key="5">
    <source>
        <dbReference type="PROSITE" id="PS50006"/>
    </source>
</evidence>
<evidence type="ECO:0000259" key="6">
    <source>
        <dbReference type="PROSITE" id="PS50802"/>
    </source>
</evidence>
<evidence type="ECO:0000313" key="7">
    <source>
        <dbReference type="EMBL" id="KAE8287285.1"/>
    </source>
</evidence>
<dbReference type="Proteomes" id="UP000424527">
    <property type="component" value="Unassembled WGS sequence"/>
</dbReference>
<feature type="domain" description="FHA" evidence="5">
    <location>
        <begin position="59"/>
        <end position="124"/>
    </location>
</feature>
<dbReference type="AlphaFoldDB" id="A0A6G0I733"/>
<evidence type="ECO:0000256" key="2">
    <source>
        <dbReference type="ARBA" id="ARBA00022786"/>
    </source>
</evidence>
<name>A0A6G0I733_LARCR</name>
<dbReference type="EMBL" id="REGW02000013">
    <property type="protein sequence ID" value="KAE8287285.1"/>
    <property type="molecule type" value="Genomic_DNA"/>
</dbReference>
<keyword evidence="1" id="KW-0645">Protease</keyword>
<dbReference type="GO" id="GO:0006508">
    <property type="term" value="P:proteolysis"/>
    <property type="evidence" value="ECO:0007669"/>
    <property type="project" value="UniProtKB-KW"/>
</dbReference>
<evidence type="ECO:0000256" key="3">
    <source>
        <dbReference type="ARBA" id="ARBA00022807"/>
    </source>
</evidence>
<dbReference type="CDD" id="cd22744">
    <property type="entry name" value="OTU"/>
    <property type="match status" value="1"/>
</dbReference>
<sequence length="1090" mass="122795">MMDSDCNYLLYYNKKNDEKTKEEKPESRSCPHCSKYPIQRDPIRRTTTHNTPKECFSQAMTGRMVPYVEAFESTDRSAAFESQSFNRSETPLRYAKHGKIISLQGAIHLQDVSPNGTWLSEKAECSKSVLRLRLASLVCLQLPELNRIVLEQKNDDGLLHLANKWLSDKENMNDGIEVFGPFACDAVLAPVLGEILRSQWINERKDLGETSNELKLGWAQEFYDWKCVAKKESGSSVFARDRKCLIKRKAAHGNGIVICILDKMRWCGYTPWSAVQALRCSEGRVSAMSCLECKCRLLASCKCSGRIWPVFVNATRACYQLYKALALPVSPSLMYTLELLARAWRRVNPKALERFIPMSTGGFVKVSSDHYAKHLVGPVRTLSDLGLVNELERNLTLRALSEGVLPCFPGEGDSVPDRLMSSTVALTFAACGLRVFGEFDKRDDGESCDYLTVTSAGLLYFAACYVIVYVASVHMQPVLKDKLSRTGSNADKHICSSLRREWEAEGSAPNYEFAGRRGTQALGIVFKDLLETRTVLRVVELYVPVLLAQLPYAKKLNCIPGSVKTAIESRDVWFVRQHGEHNPQLEGDEPPFIYLGNLAHGLHSSIEGTLKRSYTRPIAQALRRTDGEFDPWCDTLYVLTEAHDDDDDDDDVDVEDIPRLSLQLDSDETFYSPDGFDQGRPQRENRPSTGADSYTPEAPKQVLYGPDREFDPRCATPHVLNEDRDDDDDDDDVYVEDISRLSLQLDSDEIFLDYAPEVSQHPEAIEYCRICKGLLVNVHKLGFDADNGFLTNVDTLDKAKDSGRRGMSAPVVKTPCMTNIASTRYTKTRREMEVKDLYLTPSCGTLIEALWVLFMHSAVREEPSSTASVSATEPATPEALAVMRSWEAMNGELNVDGYHYYIFNKDYCGMRAPGSLCYSEGVWRVIVEGVGRLAVRVPHEKSTVHCYHDGTLGAYVRLNDLKVVKVPSDSYCGFHTVAVLLGFTKGSDECARDLRERLVLETSIYMTQHKQTEGIRTYLEFHEIKRQRDLTTLLMTPNRWLSVEEVAFILEAYGKPSAVITENSYPIYTATCCHFLIKACHYEPVMSIML</sequence>
<accession>A0A6G0I733</accession>
<evidence type="ECO:0000256" key="4">
    <source>
        <dbReference type="SAM" id="MobiDB-lite"/>
    </source>
</evidence>
<comment type="caution">
    <text evidence="7">The sequence shown here is derived from an EMBL/GenBank/DDBJ whole genome shotgun (WGS) entry which is preliminary data.</text>
</comment>
<feature type="domain" description="OTU" evidence="6">
    <location>
        <begin position="961"/>
        <end position="1088"/>
    </location>
</feature>
<feature type="region of interest" description="Disordered" evidence="4">
    <location>
        <begin position="667"/>
        <end position="730"/>
    </location>
</feature>
<proteinExistence type="predicted"/>
<dbReference type="PROSITE" id="PS50802">
    <property type="entry name" value="OTU"/>
    <property type="match status" value="1"/>
</dbReference>
<evidence type="ECO:0000256" key="1">
    <source>
        <dbReference type="ARBA" id="ARBA00022670"/>
    </source>
</evidence>
<reference evidence="7 8" key="1">
    <citation type="submission" date="2019-07" db="EMBL/GenBank/DDBJ databases">
        <title>Chromosome genome assembly for large yellow croaker.</title>
        <authorList>
            <person name="Xiao S."/>
        </authorList>
    </citation>
    <scope>NUCLEOTIDE SEQUENCE [LARGE SCALE GENOMIC DNA]</scope>
    <source>
        <strain evidence="7">JMULYC20181020</strain>
        <tissue evidence="7">Muscle</tissue>
    </source>
</reference>
<organism evidence="7 8">
    <name type="scientific">Larimichthys crocea</name>
    <name type="common">Large yellow croaker</name>
    <name type="synonym">Pseudosciaena crocea</name>
    <dbReference type="NCBI Taxonomy" id="215358"/>
    <lineage>
        <taxon>Eukaryota</taxon>
        <taxon>Metazoa</taxon>
        <taxon>Chordata</taxon>
        <taxon>Craniata</taxon>
        <taxon>Vertebrata</taxon>
        <taxon>Euteleostomi</taxon>
        <taxon>Actinopterygii</taxon>
        <taxon>Neopterygii</taxon>
        <taxon>Teleostei</taxon>
        <taxon>Neoteleostei</taxon>
        <taxon>Acanthomorphata</taxon>
        <taxon>Eupercaria</taxon>
        <taxon>Sciaenidae</taxon>
        <taxon>Larimichthys</taxon>
    </lineage>
</organism>
<keyword evidence="3" id="KW-0788">Thiol protease</keyword>
<keyword evidence="2" id="KW-0833">Ubl conjugation pathway</keyword>
<dbReference type="PROSITE" id="PS50006">
    <property type="entry name" value="FHA_DOMAIN"/>
    <property type="match status" value="1"/>
</dbReference>
<dbReference type="GO" id="GO:0008234">
    <property type="term" value="F:cysteine-type peptidase activity"/>
    <property type="evidence" value="ECO:0007669"/>
    <property type="project" value="UniProtKB-KW"/>
</dbReference>